<dbReference type="InterPro" id="IPR016563">
    <property type="entry name" value="Npl4"/>
</dbReference>
<protein>
    <submittedName>
        <fullName evidence="1">Uncharacterized protein</fullName>
    </submittedName>
</protein>
<evidence type="ECO:0000313" key="1">
    <source>
        <dbReference type="EMBL" id="KAK8895808.1"/>
    </source>
</evidence>
<evidence type="ECO:0000313" key="2">
    <source>
        <dbReference type="Proteomes" id="UP001470230"/>
    </source>
</evidence>
<proteinExistence type="predicted"/>
<sequence>MVKLLVRGPVGSKVFRVALSDQVKDFVKIAAESFHLDPNKTRLYLDHNFNTPINDSGHFLRANIPNINRNPVVYIKYSGELPKVETCSLTSYSNGADKIIGKDDNKTEEIKNFQAQWGDRAVGASFFEYKKRKLPVIDEQADSSCYKIRVGKEALRRFQAIAFNENFASHRITFLFGRINKITGTITVHCSCEPEQTNYPDHVEISPDFDISIPLLISDYFGMECVGIAISHAADLHYPMTQYMVQLAAYYQNFFSEYFTTLVVTPDPKDDSNVQMEAFQVTDAAMKLDQGQYFSPSDNPHEVNFTEEILNSVQNKRCKSCNVNILLTAVRIKQTESKFPSHEFPSPSQYPGPLDFVAYMNNKESFPTWMQLFDFNLLVYLVYNNIISENDVGSVVEAIIKMKDIPPRIMTQIDTFLKESSSK</sequence>
<dbReference type="PANTHER" id="PTHR12710">
    <property type="entry name" value="NUCLEAR PROTEIN LOCALIZATION 4"/>
    <property type="match status" value="1"/>
</dbReference>
<dbReference type="Proteomes" id="UP001470230">
    <property type="component" value="Unassembled WGS sequence"/>
</dbReference>
<comment type="caution">
    <text evidence="1">The sequence shown here is derived from an EMBL/GenBank/DDBJ whole genome shotgun (WGS) entry which is preliminary data.</text>
</comment>
<dbReference type="EMBL" id="JAPFFF010000002">
    <property type="protein sequence ID" value="KAK8895808.1"/>
    <property type="molecule type" value="Genomic_DNA"/>
</dbReference>
<accession>A0ABR2KXH2</accession>
<gene>
    <name evidence="1" type="ORF">M9Y10_013693</name>
</gene>
<dbReference type="Gene3D" id="3.40.140.10">
    <property type="entry name" value="Cytidine Deaminase, domain 2"/>
    <property type="match status" value="1"/>
</dbReference>
<name>A0ABR2KXH2_9EUKA</name>
<organism evidence="1 2">
    <name type="scientific">Tritrichomonas musculus</name>
    <dbReference type="NCBI Taxonomy" id="1915356"/>
    <lineage>
        <taxon>Eukaryota</taxon>
        <taxon>Metamonada</taxon>
        <taxon>Parabasalia</taxon>
        <taxon>Tritrichomonadida</taxon>
        <taxon>Tritrichomonadidae</taxon>
        <taxon>Tritrichomonas</taxon>
    </lineage>
</organism>
<reference evidence="1 2" key="1">
    <citation type="submission" date="2024-04" db="EMBL/GenBank/DDBJ databases">
        <title>Tritrichomonas musculus Genome.</title>
        <authorList>
            <person name="Alves-Ferreira E."/>
            <person name="Grigg M."/>
            <person name="Lorenzi H."/>
            <person name="Galac M."/>
        </authorList>
    </citation>
    <scope>NUCLEOTIDE SEQUENCE [LARGE SCALE GENOMIC DNA]</scope>
    <source>
        <strain evidence="1 2">EAF2021</strain>
    </source>
</reference>
<keyword evidence="2" id="KW-1185">Reference proteome</keyword>
<dbReference type="PANTHER" id="PTHR12710:SF0">
    <property type="entry name" value="NUCLEAR PROTEIN LOCALIZATION PROTEIN 4 HOMOLOG"/>
    <property type="match status" value="1"/>
</dbReference>